<accession>Q2SM62</accession>
<dbReference type="GO" id="GO:0005948">
    <property type="term" value="C:acetolactate synthase complex"/>
    <property type="evidence" value="ECO:0007669"/>
    <property type="project" value="TreeGrafter"/>
</dbReference>
<gene>
    <name evidence="11" type="ordered locus">HCH_01399</name>
</gene>
<reference evidence="11 12" key="1">
    <citation type="journal article" date="2005" name="Nucleic Acids Res.">
        <title>Genomic blueprint of Hahella chejuensis, a marine microbe producing an algicidal agent.</title>
        <authorList>
            <person name="Jeong H."/>
            <person name="Yim J.H."/>
            <person name="Lee C."/>
            <person name="Choi S.-H."/>
            <person name="Park Y.K."/>
            <person name="Yoon S.H."/>
            <person name="Hur C.-G."/>
            <person name="Kang H.-Y."/>
            <person name="Kim D."/>
            <person name="Lee H.H."/>
            <person name="Park K.H."/>
            <person name="Park S.-H."/>
            <person name="Park H.-S."/>
            <person name="Lee H.K."/>
            <person name="Oh T.K."/>
            <person name="Kim J.F."/>
        </authorList>
    </citation>
    <scope>NUCLEOTIDE SEQUENCE [LARGE SCALE GENOMIC DNA]</scope>
    <source>
        <strain evidence="11 12">KCTC 2396</strain>
    </source>
</reference>
<dbReference type="SUPFAM" id="SSF52518">
    <property type="entry name" value="Thiamin diphosphate-binding fold (THDP-binding)"/>
    <property type="match status" value="2"/>
</dbReference>
<dbReference type="HOGENOM" id="CLU_013748_1_3_6"/>
<proteinExistence type="inferred from homology"/>
<evidence type="ECO:0000259" key="8">
    <source>
        <dbReference type="Pfam" id="PF00205"/>
    </source>
</evidence>
<keyword evidence="5 6" id="KW-0786">Thiamine pyrophosphate</keyword>
<organism evidence="11 12">
    <name type="scientific">Hahella chejuensis (strain KCTC 2396)</name>
    <dbReference type="NCBI Taxonomy" id="349521"/>
    <lineage>
        <taxon>Bacteria</taxon>
        <taxon>Pseudomonadati</taxon>
        <taxon>Pseudomonadota</taxon>
        <taxon>Gammaproteobacteria</taxon>
        <taxon>Oceanospirillales</taxon>
        <taxon>Hahellaceae</taxon>
        <taxon>Hahella</taxon>
    </lineage>
</organism>
<protein>
    <submittedName>
        <fullName evidence="11">Thiamine pyrophosphate-requiring enzyme</fullName>
    </submittedName>
</protein>
<feature type="domain" description="Thiamine pyrophosphate enzyme N-terminal TPP-binding" evidence="10">
    <location>
        <begin position="18"/>
        <end position="131"/>
    </location>
</feature>
<feature type="region of interest" description="Disordered" evidence="7">
    <location>
        <begin position="582"/>
        <end position="601"/>
    </location>
</feature>
<dbReference type="FunFam" id="3.40.50.970:FF:000007">
    <property type="entry name" value="Acetolactate synthase"/>
    <property type="match status" value="1"/>
</dbReference>
<dbReference type="SUPFAM" id="SSF52467">
    <property type="entry name" value="DHS-like NAD/FAD-binding domain"/>
    <property type="match status" value="1"/>
</dbReference>
<dbReference type="InterPro" id="IPR011766">
    <property type="entry name" value="TPP_enzyme_TPP-bd"/>
</dbReference>
<dbReference type="GO" id="GO:0009099">
    <property type="term" value="P:L-valine biosynthetic process"/>
    <property type="evidence" value="ECO:0007669"/>
    <property type="project" value="TreeGrafter"/>
</dbReference>
<dbReference type="InterPro" id="IPR029035">
    <property type="entry name" value="DHS-like_NAD/FAD-binding_dom"/>
</dbReference>
<keyword evidence="4" id="KW-0479">Metal-binding</keyword>
<comment type="similarity">
    <text evidence="3 6">Belongs to the TPP enzyme family.</text>
</comment>
<evidence type="ECO:0000313" key="11">
    <source>
        <dbReference type="EMBL" id="ABC28262.1"/>
    </source>
</evidence>
<comment type="cofactor">
    <cofactor evidence="1">
        <name>Mg(2+)</name>
        <dbReference type="ChEBI" id="CHEBI:18420"/>
    </cofactor>
</comment>
<dbReference type="InterPro" id="IPR012000">
    <property type="entry name" value="Thiamin_PyroP_enz_cen_dom"/>
</dbReference>
<dbReference type="CDD" id="cd00568">
    <property type="entry name" value="TPP_enzymes"/>
    <property type="match status" value="1"/>
</dbReference>
<dbReference type="InterPro" id="IPR000399">
    <property type="entry name" value="TPP-bd_CS"/>
</dbReference>
<dbReference type="STRING" id="349521.HCH_01399"/>
<dbReference type="InterPro" id="IPR045229">
    <property type="entry name" value="TPP_enz"/>
</dbReference>
<evidence type="ECO:0000256" key="2">
    <source>
        <dbReference type="ARBA" id="ARBA00001964"/>
    </source>
</evidence>
<evidence type="ECO:0000259" key="10">
    <source>
        <dbReference type="Pfam" id="PF02776"/>
    </source>
</evidence>
<dbReference type="PANTHER" id="PTHR18968:SF166">
    <property type="entry name" value="2-HYDROXYACYL-COA LYASE 2"/>
    <property type="match status" value="1"/>
</dbReference>
<keyword evidence="12" id="KW-1185">Reference proteome</keyword>
<evidence type="ECO:0000256" key="6">
    <source>
        <dbReference type="RuleBase" id="RU362132"/>
    </source>
</evidence>
<evidence type="ECO:0000256" key="3">
    <source>
        <dbReference type="ARBA" id="ARBA00007812"/>
    </source>
</evidence>
<sequence length="601" mass="65046">MESKPLLTQTGQANAISCAELIVKYLSLLKVPYVFGVSGGNIDPLGSALARHEDNTHVRWILTRSEAGAGFMADGFARESGVIGVCSATSGPGCTNLLTPVSNAFVDSVPMLVITGQSTISTFGRGAMQESSASGVDTILMFKGCTRYNTLVSHPEQLEHNLLAALSHATGPTPGPVHISIPLDIFETPVPSSRNPISLHTFLGQEITPDKVVLQRLNTILRGYQRGVIVIGNGCAGAMREILCYAERRAWPIVTTPMGRGLMSADHPLYRGVFGTAGHESARKTLTAEEADIIMVVCANLDEHATCGWDGSTILSRRLVHINNNPEHLAKSHMAQMNLMGSPRIVFDYLNQENQAAPAPGLSEDALPALRNDNILPQNISVLHIEDCNTDTIPINPRRLFWRLSQCAPKGVHLYADAGNAFFWATHYWHPRSASVIDVNKMPISMGFAAMGWAIGAAIGGKFANPHIPVLCITGDGSYLMTAQEITVAKQHNLNVVILVLNNGVLGTVMHGQRMRGMKSFGNELPQTNFAILAQSMGVESYRIRDFEELVRLDIESLFLRPGPVLLDILVDKEVPPPIGQRVKNLEASRPAPRAPTLSNA</sequence>
<dbReference type="Proteomes" id="UP000000238">
    <property type="component" value="Chromosome"/>
</dbReference>
<dbReference type="CDD" id="cd07035">
    <property type="entry name" value="TPP_PYR_POX_like"/>
    <property type="match status" value="1"/>
</dbReference>
<dbReference type="GO" id="GO:0000287">
    <property type="term" value="F:magnesium ion binding"/>
    <property type="evidence" value="ECO:0007669"/>
    <property type="project" value="InterPro"/>
</dbReference>
<dbReference type="Pfam" id="PF02775">
    <property type="entry name" value="TPP_enzyme_C"/>
    <property type="match status" value="1"/>
</dbReference>
<dbReference type="KEGG" id="hch:HCH_01399"/>
<dbReference type="InterPro" id="IPR012001">
    <property type="entry name" value="Thiamin_PyroP_enz_TPP-bd_dom"/>
</dbReference>
<dbReference type="InterPro" id="IPR029061">
    <property type="entry name" value="THDP-binding"/>
</dbReference>
<dbReference type="Pfam" id="PF00205">
    <property type="entry name" value="TPP_enzyme_M"/>
    <property type="match status" value="1"/>
</dbReference>
<dbReference type="GO" id="GO:0050660">
    <property type="term" value="F:flavin adenine dinucleotide binding"/>
    <property type="evidence" value="ECO:0007669"/>
    <property type="project" value="TreeGrafter"/>
</dbReference>
<feature type="domain" description="Thiamine pyrophosphate enzyme central" evidence="8">
    <location>
        <begin position="215"/>
        <end position="348"/>
    </location>
</feature>
<evidence type="ECO:0000256" key="1">
    <source>
        <dbReference type="ARBA" id="ARBA00001946"/>
    </source>
</evidence>
<dbReference type="Gene3D" id="3.40.50.1220">
    <property type="entry name" value="TPP-binding domain"/>
    <property type="match status" value="1"/>
</dbReference>
<dbReference type="EMBL" id="CP000155">
    <property type="protein sequence ID" value="ABC28262.1"/>
    <property type="molecule type" value="Genomic_DNA"/>
</dbReference>
<dbReference type="PROSITE" id="PS00187">
    <property type="entry name" value="TPP_ENZYMES"/>
    <property type="match status" value="1"/>
</dbReference>
<comment type="cofactor">
    <cofactor evidence="2">
        <name>thiamine diphosphate</name>
        <dbReference type="ChEBI" id="CHEBI:58937"/>
    </cofactor>
</comment>
<dbReference type="Gene3D" id="3.40.50.970">
    <property type="match status" value="2"/>
</dbReference>
<dbReference type="RefSeq" id="WP_011395335.1">
    <property type="nucleotide sequence ID" value="NC_007645.1"/>
</dbReference>
<dbReference type="AlphaFoldDB" id="Q2SM62"/>
<dbReference type="OrthoDB" id="9785953at2"/>
<evidence type="ECO:0000256" key="7">
    <source>
        <dbReference type="SAM" id="MobiDB-lite"/>
    </source>
</evidence>
<dbReference type="Pfam" id="PF02776">
    <property type="entry name" value="TPP_enzyme_N"/>
    <property type="match status" value="1"/>
</dbReference>
<evidence type="ECO:0000313" key="12">
    <source>
        <dbReference type="Proteomes" id="UP000000238"/>
    </source>
</evidence>
<evidence type="ECO:0000256" key="4">
    <source>
        <dbReference type="ARBA" id="ARBA00022723"/>
    </source>
</evidence>
<dbReference type="eggNOG" id="COG0028">
    <property type="taxonomic scope" value="Bacteria"/>
</dbReference>
<dbReference type="GO" id="GO:0030976">
    <property type="term" value="F:thiamine pyrophosphate binding"/>
    <property type="evidence" value="ECO:0007669"/>
    <property type="project" value="InterPro"/>
</dbReference>
<dbReference type="GO" id="GO:0003984">
    <property type="term" value="F:acetolactate synthase activity"/>
    <property type="evidence" value="ECO:0007669"/>
    <property type="project" value="TreeGrafter"/>
</dbReference>
<feature type="domain" description="Thiamine pyrophosphate enzyme TPP-binding" evidence="9">
    <location>
        <begin position="417"/>
        <end position="569"/>
    </location>
</feature>
<evidence type="ECO:0000259" key="9">
    <source>
        <dbReference type="Pfam" id="PF02775"/>
    </source>
</evidence>
<name>Q2SM62_HAHCH</name>
<evidence type="ECO:0000256" key="5">
    <source>
        <dbReference type="ARBA" id="ARBA00023052"/>
    </source>
</evidence>
<dbReference type="PANTHER" id="PTHR18968">
    <property type="entry name" value="THIAMINE PYROPHOSPHATE ENZYMES"/>
    <property type="match status" value="1"/>
</dbReference>
<dbReference type="GO" id="GO:0009097">
    <property type="term" value="P:isoleucine biosynthetic process"/>
    <property type="evidence" value="ECO:0007669"/>
    <property type="project" value="TreeGrafter"/>
</dbReference>